<protein>
    <submittedName>
        <fullName evidence="2">Uncharacterized protein</fullName>
    </submittedName>
</protein>
<proteinExistence type="predicted"/>
<organism evidence="2 3">
    <name type="scientific">Decorospora gaudefroyi</name>
    <dbReference type="NCBI Taxonomy" id="184978"/>
    <lineage>
        <taxon>Eukaryota</taxon>
        <taxon>Fungi</taxon>
        <taxon>Dikarya</taxon>
        <taxon>Ascomycota</taxon>
        <taxon>Pezizomycotina</taxon>
        <taxon>Dothideomycetes</taxon>
        <taxon>Pleosporomycetidae</taxon>
        <taxon>Pleosporales</taxon>
        <taxon>Pleosporineae</taxon>
        <taxon>Pleosporaceae</taxon>
        <taxon>Decorospora</taxon>
    </lineage>
</organism>
<gene>
    <name evidence="2" type="ORF">BDW02DRAFT_425450</name>
</gene>
<feature type="region of interest" description="Disordered" evidence="1">
    <location>
        <begin position="54"/>
        <end position="203"/>
    </location>
</feature>
<keyword evidence="3" id="KW-1185">Reference proteome</keyword>
<reference evidence="2" key="1">
    <citation type="submission" date="2020-01" db="EMBL/GenBank/DDBJ databases">
        <authorList>
            <consortium name="DOE Joint Genome Institute"/>
            <person name="Haridas S."/>
            <person name="Albert R."/>
            <person name="Binder M."/>
            <person name="Bloem J."/>
            <person name="Labutti K."/>
            <person name="Salamov A."/>
            <person name="Andreopoulos B."/>
            <person name="Baker S.E."/>
            <person name="Barry K."/>
            <person name="Bills G."/>
            <person name="Bluhm B.H."/>
            <person name="Cannon C."/>
            <person name="Castanera R."/>
            <person name="Culley D.E."/>
            <person name="Daum C."/>
            <person name="Ezra D."/>
            <person name="Gonzalez J.B."/>
            <person name="Henrissat B."/>
            <person name="Kuo A."/>
            <person name="Liang C."/>
            <person name="Lipzen A."/>
            <person name="Lutzoni F."/>
            <person name="Magnuson J."/>
            <person name="Mondo S."/>
            <person name="Nolan M."/>
            <person name="Ohm R."/>
            <person name="Pangilinan J."/>
            <person name="Park H.-J."/>
            <person name="Ramirez L."/>
            <person name="Alfaro M."/>
            <person name="Sun H."/>
            <person name="Tritt A."/>
            <person name="Yoshinaga Y."/>
            <person name="Zwiers L.-H."/>
            <person name="Turgeon B.G."/>
            <person name="Goodwin S.B."/>
            <person name="Spatafora J.W."/>
            <person name="Crous P.W."/>
            <person name="Grigoriev I.V."/>
        </authorList>
    </citation>
    <scope>NUCLEOTIDE SEQUENCE</scope>
    <source>
        <strain evidence="2">P77</strain>
    </source>
</reference>
<evidence type="ECO:0000313" key="2">
    <source>
        <dbReference type="EMBL" id="KAF1832470.1"/>
    </source>
</evidence>
<name>A0A6A5K850_9PLEO</name>
<feature type="compositionally biased region" description="Gly residues" evidence="1">
    <location>
        <begin position="58"/>
        <end position="67"/>
    </location>
</feature>
<evidence type="ECO:0000313" key="3">
    <source>
        <dbReference type="Proteomes" id="UP000800040"/>
    </source>
</evidence>
<dbReference type="AlphaFoldDB" id="A0A6A5K850"/>
<evidence type="ECO:0000256" key="1">
    <source>
        <dbReference type="SAM" id="MobiDB-lite"/>
    </source>
</evidence>
<sequence>MFWSEGNRYSACAHYVRHNYECPYQRDVYGQEPDELGWCGKCMASNVDVASSITGSGSVPGGHGGEGFDMEGRSSTPEVEVLGDNGESGPDTKTPSDTNDDDDSETGMPLCPSPWPESTYLYPRHTFPTSLSSDGQSTSSSTQSCSSPSTQVSETCGDLSPTSSTNSTIPHPEEARRHRKSAPAQFQGRPLHLQRSLRSQRHREACRGYQERVKKMHRLVADELGVSMHGLYEMIKGDLDEGADRGRRVRLGRSGRE</sequence>
<dbReference type="Proteomes" id="UP000800040">
    <property type="component" value="Unassembled WGS sequence"/>
</dbReference>
<accession>A0A6A5K850</accession>
<feature type="compositionally biased region" description="Low complexity" evidence="1">
    <location>
        <begin position="129"/>
        <end position="155"/>
    </location>
</feature>
<feature type="compositionally biased region" description="Polar residues" evidence="1">
    <location>
        <begin position="160"/>
        <end position="169"/>
    </location>
</feature>
<dbReference type="EMBL" id="ML975338">
    <property type="protein sequence ID" value="KAF1832470.1"/>
    <property type="molecule type" value="Genomic_DNA"/>
</dbReference>